<reference evidence="14 15" key="1">
    <citation type="submission" date="2013-03" db="EMBL/GenBank/DDBJ databases">
        <title>The Genome Sequence of Capronia coronata CBS 617.96.</title>
        <authorList>
            <consortium name="The Broad Institute Genomics Platform"/>
            <person name="Cuomo C."/>
            <person name="de Hoog S."/>
            <person name="Gorbushina A."/>
            <person name="Walker B."/>
            <person name="Young S.K."/>
            <person name="Zeng Q."/>
            <person name="Gargeya S."/>
            <person name="Fitzgerald M."/>
            <person name="Haas B."/>
            <person name="Abouelleil A."/>
            <person name="Allen A.W."/>
            <person name="Alvarado L."/>
            <person name="Arachchi H.M."/>
            <person name="Berlin A.M."/>
            <person name="Chapman S.B."/>
            <person name="Gainer-Dewar J."/>
            <person name="Goldberg J."/>
            <person name="Griggs A."/>
            <person name="Gujja S."/>
            <person name="Hansen M."/>
            <person name="Howarth C."/>
            <person name="Imamovic A."/>
            <person name="Ireland A."/>
            <person name="Larimer J."/>
            <person name="McCowan C."/>
            <person name="Murphy C."/>
            <person name="Pearson M."/>
            <person name="Poon T.W."/>
            <person name="Priest M."/>
            <person name="Roberts A."/>
            <person name="Saif S."/>
            <person name="Shea T."/>
            <person name="Sisk P."/>
            <person name="Sykes S."/>
            <person name="Wortman J."/>
            <person name="Nusbaum C."/>
            <person name="Birren B."/>
        </authorList>
    </citation>
    <scope>NUCLEOTIDE SEQUENCE [LARGE SCALE GENOMIC DNA]</scope>
    <source>
        <strain evidence="14 15">CBS 617.96</strain>
    </source>
</reference>
<evidence type="ECO:0000256" key="8">
    <source>
        <dbReference type="ARBA" id="ARBA00023125"/>
    </source>
</evidence>
<keyword evidence="15" id="KW-1185">Reference proteome</keyword>
<keyword evidence="4" id="KW-0227">DNA damage</keyword>
<dbReference type="InterPro" id="IPR038718">
    <property type="entry name" value="SNF2-like_sf"/>
</dbReference>
<feature type="region of interest" description="Disordered" evidence="11">
    <location>
        <begin position="927"/>
        <end position="952"/>
    </location>
</feature>
<accession>W9YF96</accession>
<feature type="compositionally biased region" description="Polar residues" evidence="11">
    <location>
        <begin position="1054"/>
        <end position="1077"/>
    </location>
</feature>
<keyword evidence="6" id="KW-0347">Helicase</keyword>
<evidence type="ECO:0000256" key="4">
    <source>
        <dbReference type="ARBA" id="ARBA00022763"/>
    </source>
</evidence>
<feature type="compositionally biased region" description="Acidic residues" evidence="11">
    <location>
        <begin position="260"/>
        <end position="282"/>
    </location>
</feature>
<evidence type="ECO:0000313" key="14">
    <source>
        <dbReference type="EMBL" id="EXJ91228.1"/>
    </source>
</evidence>
<evidence type="ECO:0000259" key="12">
    <source>
        <dbReference type="PROSITE" id="PS51192"/>
    </source>
</evidence>
<dbReference type="Proteomes" id="UP000019484">
    <property type="component" value="Unassembled WGS sequence"/>
</dbReference>
<protein>
    <submittedName>
        <fullName evidence="14">DNA excision repair protein ERCC-6</fullName>
    </submittedName>
</protein>
<feature type="compositionally biased region" description="Polar residues" evidence="11">
    <location>
        <begin position="1108"/>
        <end position="1131"/>
    </location>
</feature>
<evidence type="ECO:0000256" key="9">
    <source>
        <dbReference type="ARBA" id="ARBA00023204"/>
    </source>
</evidence>
<dbReference type="InterPro" id="IPR027417">
    <property type="entry name" value="P-loop_NTPase"/>
</dbReference>
<dbReference type="OrthoDB" id="413460at2759"/>
<feature type="compositionally biased region" description="Low complexity" evidence="11">
    <location>
        <begin position="1085"/>
        <end position="1101"/>
    </location>
</feature>
<dbReference type="GO" id="GO:0016787">
    <property type="term" value="F:hydrolase activity"/>
    <property type="evidence" value="ECO:0007669"/>
    <property type="project" value="UniProtKB-KW"/>
</dbReference>
<feature type="region of interest" description="Disordered" evidence="11">
    <location>
        <begin position="1054"/>
        <end position="1134"/>
    </location>
</feature>
<dbReference type="PROSITE" id="PS51192">
    <property type="entry name" value="HELICASE_ATP_BIND_1"/>
    <property type="match status" value="1"/>
</dbReference>
<feature type="domain" description="Helicase C-terminal" evidence="13">
    <location>
        <begin position="738"/>
        <end position="899"/>
    </location>
</feature>
<dbReference type="Gene3D" id="3.40.50.10810">
    <property type="entry name" value="Tandem AAA-ATPase domain"/>
    <property type="match status" value="1"/>
</dbReference>
<dbReference type="GO" id="GO:0005634">
    <property type="term" value="C:nucleus"/>
    <property type="evidence" value="ECO:0007669"/>
    <property type="project" value="TreeGrafter"/>
</dbReference>
<keyword evidence="7" id="KW-0067">ATP-binding</keyword>
<feature type="region of interest" description="Disordered" evidence="11">
    <location>
        <begin position="221"/>
        <end position="295"/>
    </location>
</feature>
<dbReference type="InterPro" id="IPR049730">
    <property type="entry name" value="SNF2/RAD54-like_C"/>
</dbReference>
<dbReference type="eggNOG" id="KOG0387">
    <property type="taxonomic scope" value="Eukaryota"/>
</dbReference>
<dbReference type="Pfam" id="PF00176">
    <property type="entry name" value="SNF2-rel_dom"/>
    <property type="match status" value="1"/>
</dbReference>
<dbReference type="GO" id="GO:0005524">
    <property type="term" value="F:ATP binding"/>
    <property type="evidence" value="ECO:0007669"/>
    <property type="project" value="InterPro"/>
</dbReference>
<evidence type="ECO:0000256" key="6">
    <source>
        <dbReference type="ARBA" id="ARBA00022806"/>
    </source>
</evidence>
<dbReference type="GO" id="GO:0006283">
    <property type="term" value="P:transcription-coupled nucleotide-excision repair"/>
    <property type="evidence" value="ECO:0007669"/>
    <property type="project" value="TreeGrafter"/>
</dbReference>
<evidence type="ECO:0000313" key="15">
    <source>
        <dbReference type="Proteomes" id="UP000019484"/>
    </source>
</evidence>
<dbReference type="CDD" id="cd18793">
    <property type="entry name" value="SF2_C_SNF"/>
    <property type="match status" value="1"/>
</dbReference>
<feature type="region of interest" description="Disordered" evidence="11">
    <location>
        <begin position="1"/>
        <end position="44"/>
    </location>
</feature>
<dbReference type="EMBL" id="AMWN01000003">
    <property type="protein sequence ID" value="EXJ91228.1"/>
    <property type="molecule type" value="Genomic_DNA"/>
</dbReference>
<organism evidence="14 15">
    <name type="scientific">Capronia coronata CBS 617.96</name>
    <dbReference type="NCBI Taxonomy" id="1182541"/>
    <lineage>
        <taxon>Eukaryota</taxon>
        <taxon>Fungi</taxon>
        <taxon>Dikarya</taxon>
        <taxon>Ascomycota</taxon>
        <taxon>Pezizomycotina</taxon>
        <taxon>Eurotiomycetes</taxon>
        <taxon>Chaetothyriomycetidae</taxon>
        <taxon>Chaetothyriales</taxon>
        <taxon>Herpotrichiellaceae</taxon>
        <taxon>Capronia</taxon>
    </lineage>
</organism>
<evidence type="ECO:0000256" key="3">
    <source>
        <dbReference type="ARBA" id="ARBA00022741"/>
    </source>
</evidence>
<evidence type="ECO:0000256" key="2">
    <source>
        <dbReference type="ARBA" id="ARBA00007025"/>
    </source>
</evidence>
<dbReference type="AlphaFoldDB" id="W9YF96"/>
<dbReference type="STRING" id="1182541.W9YF96"/>
<evidence type="ECO:0000256" key="7">
    <source>
        <dbReference type="ARBA" id="ARBA00022840"/>
    </source>
</evidence>
<evidence type="ECO:0000256" key="10">
    <source>
        <dbReference type="ARBA" id="ARBA00023242"/>
    </source>
</evidence>
<dbReference type="InterPro" id="IPR001650">
    <property type="entry name" value="Helicase_C-like"/>
</dbReference>
<dbReference type="SMART" id="SM00487">
    <property type="entry name" value="DEXDc"/>
    <property type="match status" value="1"/>
</dbReference>
<dbReference type="Pfam" id="PF25875">
    <property type="entry name" value="WHD_Rad26_CSB"/>
    <property type="match status" value="1"/>
</dbReference>
<evidence type="ECO:0000259" key="13">
    <source>
        <dbReference type="PROSITE" id="PS51194"/>
    </source>
</evidence>
<feature type="domain" description="Helicase ATP-binding" evidence="12">
    <location>
        <begin position="403"/>
        <end position="600"/>
    </location>
</feature>
<dbReference type="GeneID" id="19159221"/>
<dbReference type="InterPro" id="IPR000330">
    <property type="entry name" value="SNF2_N"/>
</dbReference>
<sequence length="1202" mass="135022">MDAQQGASQVEAASATSANMADKPDDNGDVSKDNSAETLRLRNLDAQVRDQDDLERNIGREADRLLLQQANQREKARLDKTLVHKEKLQNQIQKTRDEMSRPIGTTRRARLRVEIDQMQDQIQELDNDIAQIEERMKERETDATLVDQPSSTGRLPNETQRDYLIRTGKITPFSKFGLSNHGESSETLQGALLDAEEEPELGDSAPGTETGALMSHRNLRQPGFASNFGESSAEEEFDSEQPRKRRRLATREKVASNEDSSYDEGSADDDVLSDLEEGEEDMPITTGDLKRSRSRHKAAAQVDDDVEDFRGLDDGNETIYRSRLKRWALRRRRARIRVTRQVQNGAEEDEFTDEDDSSTIIREESYLPHPEIPDTVLSDGYKIPGDIYPSLFDYQKTGVQWLYELYTQQVGGIIGDEMGLGKTIQVIAFLAGLHYSKKLTKPIIVVCPATVMKQWVNEFHRWWPPFRVTILHSSGSGMLNLRNESSKEDNLLDLEWDPALRNRPLTPAQKAAQKMLKPIFEEGGVLVTTYSGLQTYAPLLIPVDWEYAILDEGHKIRNPNTAITIYCKELRTPNRVILSGTPMQNNLIELWSLFDFVFPMRLGTLVNFRNQFDIPIRQGGYANASNLQVQTAFKCAETLKDAISPYLLQRFKIDVASDLPKKSEQVLFCKLTPLQRREYQRFLDSNEMGAIITGKRQVLYGIDILRKICNHPDLTDHKHLSVRAGYNYGDPAKSGKMQVVGALLDLWKETGHKTLLFAQHRIMLDILEKYVKSLSGFKYRRMDGNTPIQNRQSMVDEFNTDPNLHVFLLTTKVGGLGINLTGADRVIIFDPDWNPSTDLQARERAWRLGQKREVTIYRLMTAGTIEEKIYHRQIFKQFLTNKILKDPKQRQTFHLNDLHDLFSLANEGAPTETSNLFQDAQVKYSSKPAGELETDRTNGDKQAASNSGDTNVVALPGISSVERYAGEVEEEAKANQEGATNSEDRMMEGIFARSGIHSAVEHDAIIDGSRAGKKVTADPILVEQEARKVAAEAARELKRAGEVARQVPVGTPTWTGQFGVSGRPQETTAQRAFNSPARSRGGAMQSSSLLANLQQRQANAAGSRDATPRTSSPARSTGSAASMSRAGTPTLPQGKDFGKLIRDFLTAHGGAAYTQMLIDHFNRFCTTPQATLEFKETLKVIATLEKAGRGRGRWVLKEEYKK</sequence>
<dbReference type="CDD" id="cd18000">
    <property type="entry name" value="DEXHc_ERCC6"/>
    <property type="match status" value="1"/>
</dbReference>
<gene>
    <name evidence="14" type="ORF">A1O1_04338</name>
</gene>
<dbReference type="RefSeq" id="XP_007723422.1">
    <property type="nucleotide sequence ID" value="XM_007725232.1"/>
</dbReference>
<dbReference type="FunFam" id="3.40.50.10810:FF:000039">
    <property type="entry name" value="DNA repair protein Rhp26/Rad26"/>
    <property type="match status" value="1"/>
</dbReference>
<dbReference type="PROSITE" id="PS51194">
    <property type="entry name" value="HELICASE_CTER"/>
    <property type="match status" value="1"/>
</dbReference>
<feature type="compositionally biased region" description="Polar residues" evidence="11">
    <location>
        <begin position="147"/>
        <end position="158"/>
    </location>
</feature>
<dbReference type="HOGENOM" id="CLU_000315_7_0_1"/>
<evidence type="ECO:0000256" key="1">
    <source>
        <dbReference type="ARBA" id="ARBA00004123"/>
    </source>
</evidence>
<dbReference type="InterPro" id="IPR014001">
    <property type="entry name" value="Helicase_ATP-bd"/>
</dbReference>
<evidence type="ECO:0000256" key="5">
    <source>
        <dbReference type="ARBA" id="ARBA00022801"/>
    </source>
</evidence>
<name>W9YF96_9EURO</name>
<comment type="similarity">
    <text evidence="2">Belongs to the SNF2/RAD54 helicase family.</text>
</comment>
<dbReference type="GO" id="GO:0008094">
    <property type="term" value="F:ATP-dependent activity, acting on DNA"/>
    <property type="evidence" value="ECO:0007669"/>
    <property type="project" value="TreeGrafter"/>
</dbReference>
<dbReference type="Pfam" id="PF00271">
    <property type="entry name" value="Helicase_C"/>
    <property type="match status" value="1"/>
</dbReference>
<dbReference type="Gene3D" id="3.40.50.300">
    <property type="entry name" value="P-loop containing nucleotide triphosphate hydrolases"/>
    <property type="match status" value="1"/>
</dbReference>
<keyword evidence="5" id="KW-0378">Hydrolase</keyword>
<comment type="caution">
    <text evidence="14">The sequence shown here is derived from an EMBL/GenBank/DDBJ whole genome shotgun (WGS) entry which is preliminary data.</text>
</comment>
<comment type="subcellular location">
    <subcellularLocation>
        <location evidence="1">Nucleus</location>
    </subcellularLocation>
</comment>
<evidence type="ECO:0000256" key="11">
    <source>
        <dbReference type="SAM" id="MobiDB-lite"/>
    </source>
</evidence>
<feature type="region of interest" description="Disordered" evidence="11">
    <location>
        <begin position="138"/>
        <end position="159"/>
    </location>
</feature>
<keyword evidence="3" id="KW-0547">Nucleotide-binding</keyword>
<dbReference type="PANTHER" id="PTHR45629:SF7">
    <property type="entry name" value="DNA EXCISION REPAIR PROTEIN ERCC-6-RELATED"/>
    <property type="match status" value="1"/>
</dbReference>
<dbReference type="InterPro" id="IPR050496">
    <property type="entry name" value="SNF2_RAD54_helicase_repair"/>
</dbReference>
<keyword evidence="8" id="KW-0238">DNA-binding</keyword>
<dbReference type="SUPFAM" id="SSF52540">
    <property type="entry name" value="P-loop containing nucleoside triphosphate hydrolases"/>
    <property type="match status" value="2"/>
</dbReference>
<keyword evidence="9" id="KW-0234">DNA repair</keyword>
<dbReference type="InterPro" id="IPR058951">
    <property type="entry name" value="WHD_Rad26_CSB-like"/>
</dbReference>
<dbReference type="CDD" id="cd22254">
    <property type="entry name" value="CSB_WHD"/>
    <property type="match status" value="1"/>
</dbReference>
<feature type="compositionally biased region" description="Basic and acidic residues" evidence="11">
    <location>
        <begin position="22"/>
        <end position="44"/>
    </location>
</feature>
<proteinExistence type="inferred from homology"/>
<dbReference type="PANTHER" id="PTHR45629">
    <property type="entry name" value="SNF2/RAD54 FAMILY MEMBER"/>
    <property type="match status" value="1"/>
</dbReference>
<dbReference type="SMART" id="SM00490">
    <property type="entry name" value="HELICc"/>
    <property type="match status" value="1"/>
</dbReference>
<keyword evidence="10" id="KW-0539">Nucleus</keyword>